<dbReference type="PROSITE" id="PS50893">
    <property type="entry name" value="ABC_TRANSPORTER_2"/>
    <property type="match status" value="1"/>
</dbReference>
<dbReference type="GO" id="GO:0140359">
    <property type="term" value="F:ABC-type transporter activity"/>
    <property type="evidence" value="ECO:0007669"/>
    <property type="project" value="UniProtKB-ARBA"/>
</dbReference>
<dbReference type="InterPro" id="IPR003593">
    <property type="entry name" value="AAA+_ATPase"/>
</dbReference>
<evidence type="ECO:0000256" key="2">
    <source>
        <dbReference type="ARBA" id="ARBA00022448"/>
    </source>
</evidence>
<evidence type="ECO:0000313" key="13">
    <source>
        <dbReference type="Proteomes" id="UP001054925"/>
    </source>
</evidence>
<evidence type="ECO:0000256" key="6">
    <source>
        <dbReference type="ARBA" id="ARBA00056091"/>
    </source>
</evidence>
<comment type="subunit">
    <text evidence="7">Monomer. Homodimerizes in the presence of ATP. The complex is composed of two ATP-binding proteins (SugC), two transmembrane proteins (SugA and SugB) and a solute-binding protein (LpqY).</text>
</comment>
<dbReference type="Proteomes" id="UP001054925">
    <property type="component" value="Unassembled WGS sequence"/>
</dbReference>
<organism evidence="12 13">
    <name type="scientific">Corynebacterium ammoniagenes</name>
    <name type="common">Brevibacterium ammoniagenes</name>
    <dbReference type="NCBI Taxonomy" id="1697"/>
    <lineage>
        <taxon>Bacteria</taxon>
        <taxon>Bacillati</taxon>
        <taxon>Actinomycetota</taxon>
        <taxon>Actinomycetes</taxon>
        <taxon>Mycobacteriales</taxon>
        <taxon>Corynebacteriaceae</taxon>
        <taxon>Corynebacterium</taxon>
    </lineage>
</organism>
<evidence type="ECO:0000256" key="10">
    <source>
        <dbReference type="ARBA" id="ARBA00082626"/>
    </source>
</evidence>
<gene>
    <name evidence="12" type="ORF">CAT723_03460</name>
</gene>
<dbReference type="PANTHER" id="PTHR42781:SF4">
    <property type="entry name" value="SPERMIDINE_PUTRESCINE IMPORT ATP-BINDING PROTEIN POTA"/>
    <property type="match status" value="1"/>
</dbReference>
<protein>
    <recommendedName>
        <fullName evidence="8">Trehalose import ATP-binding protein SugC</fullName>
    </recommendedName>
    <alternativeName>
        <fullName evidence="10">Nucleotide-binding domain of SugABC transporter</fullName>
    </alternativeName>
    <alternativeName>
        <fullName evidence="9">SugABC transporter ATPase SugC</fullName>
    </alternativeName>
</protein>
<dbReference type="AlphaFoldDB" id="A0AAV5G490"/>
<comment type="catalytic activity">
    <reaction evidence="5">
        <text>alpha,alpha-trehalose(out) + ATP + H2O = alpha,alpha-trehalose(in) + ADP + phosphate + H(+)</text>
        <dbReference type="Rhea" id="RHEA:75203"/>
        <dbReference type="ChEBI" id="CHEBI:15377"/>
        <dbReference type="ChEBI" id="CHEBI:15378"/>
        <dbReference type="ChEBI" id="CHEBI:16551"/>
        <dbReference type="ChEBI" id="CHEBI:30616"/>
        <dbReference type="ChEBI" id="CHEBI:43474"/>
        <dbReference type="ChEBI" id="CHEBI:456216"/>
    </reaction>
</comment>
<dbReference type="InterPro" id="IPR017871">
    <property type="entry name" value="ABC_transporter-like_CS"/>
</dbReference>
<dbReference type="SUPFAM" id="SSF52540">
    <property type="entry name" value="P-loop containing nucleoside triphosphate hydrolases"/>
    <property type="match status" value="1"/>
</dbReference>
<evidence type="ECO:0000256" key="8">
    <source>
        <dbReference type="ARBA" id="ARBA00072105"/>
    </source>
</evidence>
<evidence type="ECO:0000313" key="12">
    <source>
        <dbReference type="EMBL" id="GJN41867.1"/>
    </source>
</evidence>
<evidence type="ECO:0000256" key="3">
    <source>
        <dbReference type="ARBA" id="ARBA00022741"/>
    </source>
</evidence>
<feature type="domain" description="ABC transporter" evidence="11">
    <location>
        <begin position="4"/>
        <end position="235"/>
    </location>
</feature>
<evidence type="ECO:0000259" key="11">
    <source>
        <dbReference type="PROSITE" id="PS50893"/>
    </source>
</evidence>
<keyword evidence="2" id="KW-0813">Transport</keyword>
<comment type="function">
    <text evidence="6">Part of the ABC transporter complex LpqY-SugA-SugB-SugC, which is highly specific for uptake of trehalose. Involved in the recycling of extracellular trehalose released from trehalose-containing molecules synthesized by M.tuberculosis. Trehalose uptake is essential for virulence. Responsible for energy coupling to the transport system.</text>
</comment>
<dbReference type="RefSeq" id="WP_236163489.1">
    <property type="nucleotide sequence ID" value="NZ_BQKK01000001.1"/>
</dbReference>
<dbReference type="Gene3D" id="3.40.50.300">
    <property type="entry name" value="P-loop containing nucleotide triphosphate hydrolases"/>
    <property type="match status" value="1"/>
</dbReference>
<dbReference type="InterPro" id="IPR027417">
    <property type="entry name" value="P-loop_NTPase"/>
</dbReference>
<dbReference type="GO" id="GO:0005524">
    <property type="term" value="F:ATP binding"/>
    <property type="evidence" value="ECO:0007669"/>
    <property type="project" value="UniProtKB-KW"/>
</dbReference>
<evidence type="ECO:0000256" key="1">
    <source>
        <dbReference type="ARBA" id="ARBA00004515"/>
    </source>
</evidence>
<reference evidence="12" key="1">
    <citation type="submission" date="2021-12" db="EMBL/GenBank/DDBJ databases">
        <title>Draft genome sequence of Corynebacterium ammoniagenes strain T-723.</title>
        <authorList>
            <person name="Matsuzawa M."/>
            <person name="Hiratani M."/>
            <person name="Abe I."/>
            <person name="Tsuji Y."/>
            <person name="Nakamura J."/>
        </authorList>
    </citation>
    <scope>NUCLEOTIDE SEQUENCE</scope>
    <source>
        <strain evidence="12">T-723</strain>
    </source>
</reference>
<accession>A0AAV5G490</accession>
<evidence type="ECO:0000256" key="9">
    <source>
        <dbReference type="ARBA" id="ARBA00080647"/>
    </source>
</evidence>
<dbReference type="GO" id="GO:0016887">
    <property type="term" value="F:ATP hydrolysis activity"/>
    <property type="evidence" value="ECO:0007669"/>
    <property type="project" value="InterPro"/>
</dbReference>
<name>A0AAV5G490_CORAM</name>
<dbReference type="InterPro" id="IPR050093">
    <property type="entry name" value="ABC_SmlMolc_Importer"/>
</dbReference>
<comment type="caution">
    <text evidence="12">The sequence shown here is derived from an EMBL/GenBank/DDBJ whole genome shotgun (WGS) entry which is preliminary data.</text>
</comment>
<dbReference type="FunFam" id="3.40.50.300:FF:000042">
    <property type="entry name" value="Maltose/maltodextrin ABC transporter, ATP-binding protein"/>
    <property type="match status" value="1"/>
</dbReference>
<dbReference type="PROSITE" id="PS00211">
    <property type="entry name" value="ABC_TRANSPORTER_1"/>
    <property type="match status" value="1"/>
</dbReference>
<sequence length="350" mass="37524">MSAISLRELDVTFPDGTKGLQDISLDIAPHEFVALVGPSGSGKTTLLRTIAGFVHPSAGTVQVGGKDLTGVAPENRGMGMVFQQHAVWPHMSVADNVGYPLKFTKDSSQSKKEKIQHTLALVGLDGFDQRKPSSLSGGQRQRVALARAIIADPTVLLLDEALSALDEPLRDILRRELVALTKREGLTTVHVTHDRSEALAIADRIVVLQEGRIEQIATPEDLLVRPQSAHVAAFISDATIIPAELTANGAHTQALGMTWESSMIEDYSSATSSPSSTEVKLALLPFDAQLVAAETPGAIAATIESVLFERDHFSITATNGDFTFRTTSTRRPGIGDRVGIKPHRLLSYPA</sequence>
<dbReference type="GO" id="GO:0043190">
    <property type="term" value="C:ATP-binding cassette (ABC) transporter complex"/>
    <property type="evidence" value="ECO:0007669"/>
    <property type="project" value="UniProtKB-ARBA"/>
</dbReference>
<dbReference type="EMBL" id="BQKK01000001">
    <property type="protein sequence ID" value="GJN41867.1"/>
    <property type="molecule type" value="Genomic_DNA"/>
</dbReference>
<dbReference type="InterPro" id="IPR003439">
    <property type="entry name" value="ABC_transporter-like_ATP-bd"/>
</dbReference>
<keyword evidence="4" id="KW-0067">ATP-binding</keyword>
<dbReference type="PANTHER" id="PTHR42781">
    <property type="entry name" value="SPERMIDINE/PUTRESCINE IMPORT ATP-BINDING PROTEIN POTA"/>
    <property type="match status" value="1"/>
</dbReference>
<proteinExistence type="predicted"/>
<keyword evidence="3" id="KW-0547">Nucleotide-binding</keyword>
<evidence type="ECO:0000256" key="4">
    <source>
        <dbReference type="ARBA" id="ARBA00022840"/>
    </source>
</evidence>
<dbReference type="Pfam" id="PF00005">
    <property type="entry name" value="ABC_tran"/>
    <property type="match status" value="1"/>
</dbReference>
<dbReference type="SMART" id="SM00382">
    <property type="entry name" value="AAA"/>
    <property type="match status" value="1"/>
</dbReference>
<evidence type="ECO:0000256" key="5">
    <source>
        <dbReference type="ARBA" id="ARBA00050305"/>
    </source>
</evidence>
<evidence type="ECO:0000256" key="7">
    <source>
        <dbReference type="ARBA" id="ARBA00063658"/>
    </source>
</evidence>
<comment type="subcellular location">
    <subcellularLocation>
        <location evidence="1">Cell inner membrane</location>
        <topology evidence="1">Peripheral membrane protein</topology>
        <orientation evidence="1">Cytoplasmic side</orientation>
    </subcellularLocation>
</comment>